<reference evidence="2 3" key="1">
    <citation type="submission" date="2020-02" db="EMBL/GenBank/DDBJ databases">
        <title>Whole-genome analyses of novel actinobacteria.</title>
        <authorList>
            <person name="Sahin N."/>
            <person name="Tokatli A."/>
        </authorList>
    </citation>
    <scope>NUCLEOTIDE SEQUENCE [LARGE SCALE GENOMIC DNA]</scope>
    <source>
        <strain evidence="2 3">YC504</strain>
    </source>
</reference>
<keyword evidence="3" id="KW-1185">Reference proteome</keyword>
<comment type="caution">
    <text evidence="2">The sequence shown here is derived from an EMBL/GenBank/DDBJ whole genome shotgun (WGS) entry which is preliminary data.</text>
</comment>
<dbReference type="EMBL" id="JAAKZW010000303">
    <property type="protein sequence ID" value="NGO81279.1"/>
    <property type="molecule type" value="Genomic_DNA"/>
</dbReference>
<protein>
    <submittedName>
        <fullName evidence="2">VOC family protein</fullName>
    </submittedName>
</protein>
<dbReference type="PROSITE" id="PS51819">
    <property type="entry name" value="VOC"/>
    <property type="match status" value="1"/>
</dbReference>
<dbReference type="Proteomes" id="UP000481109">
    <property type="component" value="Unassembled WGS sequence"/>
</dbReference>
<dbReference type="Pfam" id="PF00903">
    <property type="entry name" value="Glyoxalase"/>
    <property type="match status" value="1"/>
</dbReference>
<dbReference type="Gene3D" id="3.10.180.10">
    <property type="entry name" value="2,3-Dihydroxybiphenyl 1,2-Dioxygenase, domain 1"/>
    <property type="match status" value="1"/>
</dbReference>
<dbReference type="AlphaFoldDB" id="A0A6G4XUJ7"/>
<dbReference type="RefSeq" id="WP_165336680.1">
    <property type="nucleotide sequence ID" value="NZ_JAAKZW010000303.1"/>
</dbReference>
<dbReference type="PANTHER" id="PTHR35006:SF2">
    <property type="entry name" value="GLYOXALASE FAMILY PROTEIN (AFU_ORTHOLOGUE AFUA_5G14830)"/>
    <property type="match status" value="1"/>
</dbReference>
<dbReference type="CDD" id="cd07262">
    <property type="entry name" value="VOC_like"/>
    <property type="match status" value="1"/>
</dbReference>
<dbReference type="InterPro" id="IPR004360">
    <property type="entry name" value="Glyas_Fos-R_dOase_dom"/>
</dbReference>
<proteinExistence type="predicted"/>
<accession>A0A6G4XUJ7</accession>
<dbReference type="InterPro" id="IPR037523">
    <property type="entry name" value="VOC_core"/>
</dbReference>
<name>A0A6G4XUJ7_9ACTN</name>
<evidence type="ECO:0000313" key="3">
    <source>
        <dbReference type="Proteomes" id="UP000481109"/>
    </source>
</evidence>
<evidence type="ECO:0000259" key="1">
    <source>
        <dbReference type="PROSITE" id="PS51819"/>
    </source>
</evidence>
<feature type="domain" description="VOC" evidence="1">
    <location>
        <begin position="7"/>
        <end position="127"/>
    </location>
</feature>
<dbReference type="PANTHER" id="PTHR35006">
    <property type="entry name" value="GLYOXALASE FAMILY PROTEIN (AFU_ORTHOLOGUE AFUA_5G14830)"/>
    <property type="match status" value="1"/>
</dbReference>
<dbReference type="InterPro" id="IPR029068">
    <property type="entry name" value="Glyas_Bleomycin-R_OHBP_Dase"/>
</dbReference>
<dbReference type="SUPFAM" id="SSF54593">
    <property type="entry name" value="Glyoxalase/Bleomycin resistance protein/Dihydroxybiphenyl dioxygenase"/>
    <property type="match status" value="1"/>
</dbReference>
<organism evidence="2 3">
    <name type="scientific">Streptomyces mesophilus</name>
    <dbReference type="NCBI Taxonomy" id="1775132"/>
    <lineage>
        <taxon>Bacteria</taxon>
        <taxon>Bacillati</taxon>
        <taxon>Actinomycetota</taxon>
        <taxon>Actinomycetes</taxon>
        <taxon>Kitasatosporales</taxon>
        <taxon>Streptomycetaceae</taxon>
        <taxon>Streptomyces</taxon>
    </lineage>
</organism>
<sequence length="134" mass="14762">MTADFPFIHHVTLLVADFKASERFYAAALAPLDVSIEAHEGNAAELWRSDADTPSFGMYTAPSPEEATRGLHLAFTARSRAEVDAFHEAALENGGTEREAPRVWPEYRAYCAFVNDPDGNNIEAVYKLEQGETA</sequence>
<gene>
    <name evidence="2" type="ORF">G6045_37290</name>
</gene>
<evidence type="ECO:0000313" key="2">
    <source>
        <dbReference type="EMBL" id="NGO81279.1"/>
    </source>
</evidence>